<evidence type="ECO:0000256" key="2">
    <source>
        <dbReference type="ARBA" id="ARBA00023125"/>
    </source>
</evidence>
<evidence type="ECO:0000259" key="5">
    <source>
        <dbReference type="PROSITE" id="PS50977"/>
    </source>
</evidence>
<proteinExistence type="predicted"/>
<dbReference type="Gene3D" id="1.10.357.10">
    <property type="entry name" value="Tetracycline Repressor, domain 2"/>
    <property type="match status" value="1"/>
</dbReference>
<feature type="domain" description="HTH tetR-type" evidence="5">
    <location>
        <begin position="21"/>
        <end position="81"/>
    </location>
</feature>
<evidence type="ECO:0000313" key="6">
    <source>
        <dbReference type="EMBL" id="NUW40779.1"/>
    </source>
</evidence>
<dbReference type="EMBL" id="JABWGO010000002">
    <property type="protein sequence ID" value="NUW40779.1"/>
    <property type="molecule type" value="Genomic_DNA"/>
</dbReference>
<gene>
    <name evidence="6" type="ORF">HT134_11605</name>
</gene>
<name>A0A7Y6IPM3_9ACTN</name>
<dbReference type="Pfam" id="PF17754">
    <property type="entry name" value="TetR_C_14"/>
    <property type="match status" value="1"/>
</dbReference>
<dbReference type="InterPro" id="IPR041347">
    <property type="entry name" value="MftR_C"/>
</dbReference>
<organism evidence="6 7">
    <name type="scientific">Nonomuraea rhodomycinica</name>
    <dbReference type="NCBI Taxonomy" id="1712872"/>
    <lineage>
        <taxon>Bacteria</taxon>
        <taxon>Bacillati</taxon>
        <taxon>Actinomycetota</taxon>
        <taxon>Actinomycetes</taxon>
        <taxon>Streptosporangiales</taxon>
        <taxon>Streptosporangiaceae</taxon>
        <taxon>Nonomuraea</taxon>
    </lineage>
</organism>
<reference evidence="6 7" key="1">
    <citation type="submission" date="2020-06" db="EMBL/GenBank/DDBJ databases">
        <authorList>
            <person name="Chanama M."/>
        </authorList>
    </citation>
    <scope>NUCLEOTIDE SEQUENCE [LARGE SCALE GENOMIC DNA]</scope>
    <source>
        <strain evidence="6 7">TBRC6557</strain>
    </source>
</reference>
<sequence>MVEIVGSDDRERPGLRERKKRETRIALSWAAIQLTVERGWDNVRVEDIAAAAGVSPRTFNNYFSSKGEAIAARHVERAYAIAAELRAQPADKPLWEAVTDAALSQFALGLEARGETSDERTAGLKLMLAEPALQAEFAKAYMAAEAEFAEVVAERTGTDVTTDLYPRLVAGAIGVAISAVTQQRLHTPDVPIEQLIREAFGRLAAGLTAP</sequence>
<dbReference type="InterPro" id="IPR001647">
    <property type="entry name" value="HTH_TetR"/>
</dbReference>
<evidence type="ECO:0000256" key="3">
    <source>
        <dbReference type="ARBA" id="ARBA00023163"/>
    </source>
</evidence>
<dbReference type="PANTHER" id="PTHR30055">
    <property type="entry name" value="HTH-TYPE TRANSCRIPTIONAL REGULATOR RUTR"/>
    <property type="match status" value="1"/>
</dbReference>
<evidence type="ECO:0000256" key="4">
    <source>
        <dbReference type="PROSITE-ProRule" id="PRU00335"/>
    </source>
</evidence>
<keyword evidence="1" id="KW-0805">Transcription regulation</keyword>
<dbReference type="AlphaFoldDB" id="A0A7Y6IPM3"/>
<evidence type="ECO:0000256" key="1">
    <source>
        <dbReference type="ARBA" id="ARBA00023015"/>
    </source>
</evidence>
<keyword evidence="7" id="KW-1185">Reference proteome</keyword>
<dbReference type="Pfam" id="PF00440">
    <property type="entry name" value="TetR_N"/>
    <property type="match status" value="1"/>
</dbReference>
<dbReference type="Proteomes" id="UP000546126">
    <property type="component" value="Unassembled WGS sequence"/>
</dbReference>
<keyword evidence="2 4" id="KW-0238">DNA-binding</keyword>
<dbReference type="GO" id="GO:0000976">
    <property type="term" value="F:transcription cis-regulatory region binding"/>
    <property type="evidence" value="ECO:0007669"/>
    <property type="project" value="TreeGrafter"/>
</dbReference>
<dbReference type="GO" id="GO:0003700">
    <property type="term" value="F:DNA-binding transcription factor activity"/>
    <property type="evidence" value="ECO:0007669"/>
    <property type="project" value="TreeGrafter"/>
</dbReference>
<comment type="caution">
    <text evidence="6">The sequence shown here is derived from an EMBL/GenBank/DDBJ whole genome shotgun (WGS) entry which is preliminary data.</text>
</comment>
<protein>
    <submittedName>
        <fullName evidence="6">TetR family transcriptional regulator</fullName>
    </submittedName>
</protein>
<feature type="DNA-binding region" description="H-T-H motif" evidence="4">
    <location>
        <begin position="44"/>
        <end position="63"/>
    </location>
</feature>
<dbReference type="Gene3D" id="1.10.10.60">
    <property type="entry name" value="Homeodomain-like"/>
    <property type="match status" value="1"/>
</dbReference>
<keyword evidence="3" id="KW-0804">Transcription</keyword>
<accession>A0A7Y6IPM3</accession>
<evidence type="ECO:0000313" key="7">
    <source>
        <dbReference type="Proteomes" id="UP000546126"/>
    </source>
</evidence>
<dbReference type="PROSITE" id="PS50977">
    <property type="entry name" value="HTH_TETR_2"/>
    <property type="match status" value="1"/>
</dbReference>
<dbReference type="InterPro" id="IPR050109">
    <property type="entry name" value="HTH-type_TetR-like_transc_reg"/>
</dbReference>
<dbReference type="SUPFAM" id="SSF46689">
    <property type="entry name" value="Homeodomain-like"/>
    <property type="match status" value="1"/>
</dbReference>
<dbReference type="PANTHER" id="PTHR30055:SF238">
    <property type="entry name" value="MYCOFACTOCIN BIOSYNTHESIS TRANSCRIPTIONAL REGULATOR MFTR-RELATED"/>
    <property type="match status" value="1"/>
</dbReference>
<dbReference type="InterPro" id="IPR009057">
    <property type="entry name" value="Homeodomain-like_sf"/>
</dbReference>